<dbReference type="SUPFAM" id="SSF52540">
    <property type="entry name" value="P-loop containing nucleoside triphosphate hydrolases"/>
    <property type="match status" value="1"/>
</dbReference>
<dbReference type="InterPro" id="IPR027417">
    <property type="entry name" value="P-loop_NTPase"/>
</dbReference>
<proteinExistence type="predicted"/>
<dbReference type="OrthoDB" id="9804077at2"/>
<evidence type="ECO:0000259" key="1">
    <source>
        <dbReference type="SMART" id="SM00382"/>
    </source>
</evidence>
<protein>
    <submittedName>
        <fullName evidence="2">AAA family ATPase</fullName>
    </submittedName>
</protein>
<dbReference type="InterPro" id="IPR003593">
    <property type="entry name" value="AAA+_ATPase"/>
</dbReference>
<dbReference type="Proteomes" id="UP000291485">
    <property type="component" value="Unassembled WGS sequence"/>
</dbReference>
<sequence length="818" mass="95147">MNEIDLIKKIKSDYPNASQLNEAETRFKIIDEILEKYLKWPKVDTCVEFFVDGNRADYILKNKANKPILIVESKKQGVYFDLPLTFNSSKNFQKISIDKLISNENIKEAINQVKEYCEDLLCQYGAITNGDVWIIFKITPTNQKPWKKLPAFVIKNLNFFEQDYTTAINLLGYTSMVEYNSIATNIGVNKKSYTEVFFPKQQIASYDSPVNSNKYAGSLSSLSRKYLGPIPFSDKEFMRKCYVSNKGHYDELQKNVLGFLNDSLTPYFKNQGFREFTDDKAGGAFGTNIVRTIRQENLDNVMILFGGRGSGKSTFLKRFLFHVRPVEIDIHSEIALIDLIDSAQTSDTLTTEIWEKVKLGIDKDQIINSSREEILKLFSNEFEIYQKQLLVGLTPNSEDYQRLVRTFLSDNINNTKLFCEKLSLKLKSKNKGLIIFLDNMDQLNPDLQDLSYLTAIEIAKKLSCLVIISMREERFYIAKTKGALDAYHTPGYHLSAPVIPEVIIKRLAYIIEILKYTEDPDLEYGIKTGGDLNTITNFLNICIYQLKNKDSHLSRFLRFATHGDVRQALDFFRGFISSGYTNVVEISQHRFWTFQIHQVIKPMMIPDRIFYDEKLSRVPNLYRLRNDNNSSHFTGLRILNLLMQKFTSNPSGFIDSKLFVQEFEEKYYLKDDCERHLDVFMIKGIVESSNRLETYNENTDQIKITAYGHYVFDTLAFNFAYLDLVSLDCGVFNEELSNYLSKSGNTESKYKQDNNIIDRMQLRIERVEHFIEYLEEQETEEFDHFNLDATEIKFAQKMRYAFDEEKNRVIESAKRNNN</sequence>
<organism evidence="2 3">
    <name type="scientific">Pedobacter frigidisoli</name>
    <dbReference type="NCBI Taxonomy" id="2530455"/>
    <lineage>
        <taxon>Bacteria</taxon>
        <taxon>Pseudomonadati</taxon>
        <taxon>Bacteroidota</taxon>
        <taxon>Sphingobacteriia</taxon>
        <taxon>Sphingobacteriales</taxon>
        <taxon>Sphingobacteriaceae</taxon>
        <taxon>Pedobacter</taxon>
    </lineage>
</organism>
<dbReference type="RefSeq" id="WP_131563069.1">
    <property type="nucleotide sequence ID" value="NZ_SJSN01000041.1"/>
</dbReference>
<dbReference type="AlphaFoldDB" id="A0A4R0NAS6"/>
<dbReference type="EMBL" id="SJSN01000041">
    <property type="protein sequence ID" value="TCC96717.1"/>
    <property type="molecule type" value="Genomic_DNA"/>
</dbReference>
<keyword evidence="3" id="KW-1185">Reference proteome</keyword>
<dbReference type="SMART" id="SM00382">
    <property type="entry name" value="AAA"/>
    <property type="match status" value="1"/>
</dbReference>
<name>A0A4R0NAS6_9SPHI</name>
<feature type="domain" description="AAA+ ATPase" evidence="1">
    <location>
        <begin position="298"/>
        <end position="517"/>
    </location>
</feature>
<evidence type="ECO:0000313" key="3">
    <source>
        <dbReference type="Proteomes" id="UP000291485"/>
    </source>
</evidence>
<dbReference type="Gene3D" id="3.40.50.300">
    <property type="entry name" value="P-loop containing nucleotide triphosphate hydrolases"/>
    <property type="match status" value="1"/>
</dbReference>
<evidence type="ECO:0000313" key="2">
    <source>
        <dbReference type="EMBL" id="TCC96717.1"/>
    </source>
</evidence>
<reference evidence="2 3" key="1">
    <citation type="submission" date="2019-02" db="EMBL/GenBank/DDBJ databases">
        <title>Pedobacter sp. RP-3-11 sp. nov., isolated from Arctic soil.</title>
        <authorList>
            <person name="Dahal R.H."/>
        </authorList>
    </citation>
    <scope>NUCLEOTIDE SEQUENCE [LARGE SCALE GENOMIC DNA]</scope>
    <source>
        <strain evidence="2 3">RP-3-11</strain>
    </source>
</reference>
<comment type="caution">
    <text evidence="2">The sequence shown here is derived from an EMBL/GenBank/DDBJ whole genome shotgun (WGS) entry which is preliminary data.</text>
</comment>
<gene>
    <name evidence="2" type="ORF">EZ449_22270</name>
</gene>
<accession>A0A4R0NAS6</accession>